<proteinExistence type="predicted"/>
<gene>
    <name evidence="2" type="ORF">QX233_23030</name>
</gene>
<feature type="non-terminal residue" evidence="2">
    <location>
        <position position="1"/>
    </location>
</feature>
<evidence type="ECO:0000313" key="2">
    <source>
        <dbReference type="EMBL" id="MDN4015328.1"/>
    </source>
</evidence>
<sequence length="80" mass="9579">NVVRERLREEADHPQPFIWTEENRDRTRRPLPETGDVESEDRVLAEFERVLETVREEEAAREELRDVVGEVWYEPDESEG</sequence>
<evidence type="ECO:0000256" key="1">
    <source>
        <dbReference type="SAM" id="Coils"/>
    </source>
</evidence>
<reference evidence="2" key="1">
    <citation type="submission" date="2023-06" db="EMBL/GenBank/DDBJ databases">
        <title>Two Chryseobacterium gambrini strains from China.</title>
        <authorList>
            <person name="Zeng J."/>
            <person name="Wu Y."/>
        </authorList>
    </citation>
    <scope>NUCLEOTIDE SEQUENCE</scope>
    <source>
        <strain evidence="2">SQ219</strain>
    </source>
</reference>
<organism evidence="2 3">
    <name type="scientific">Chryseobacterium gambrini</name>
    <dbReference type="NCBI Taxonomy" id="373672"/>
    <lineage>
        <taxon>Bacteria</taxon>
        <taxon>Pseudomonadati</taxon>
        <taxon>Bacteroidota</taxon>
        <taxon>Flavobacteriia</taxon>
        <taxon>Flavobacteriales</taxon>
        <taxon>Weeksellaceae</taxon>
        <taxon>Chryseobacterium group</taxon>
        <taxon>Chryseobacterium</taxon>
    </lineage>
</organism>
<dbReference type="EMBL" id="JAUHGV010000309">
    <property type="protein sequence ID" value="MDN4015328.1"/>
    <property type="molecule type" value="Genomic_DNA"/>
</dbReference>
<comment type="caution">
    <text evidence="2">The sequence shown here is derived from an EMBL/GenBank/DDBJ whole genome shotgun (WGS) entry which is preliminary data.</text>
</comment>
<evidence type="ECO:0000313" key="3">
    <source>
        <dbReference type="Proteomes" id="UP001225933"/>
    </source>
</evidence>
<keyword evidence="1" id="KW-0175">Coiled coil</keyword>
<accession>A0AAJ1R7V1</accession>
<dbReference type="RefSeq" id="WP_290343850.1">
    <property type="nucleotide sequence ID" value="NZ_JAUHGV010000309.1"/>
</dbReference>
<protein>
    <submittedName>
        <fullName evidence="2">Uncharacterized protein</fullName>
    </submittedName>
</protein>
<feature type="non-terminal residue" evidence="2">
    <location>
        <position position="80"/>
    </location>
</feature>
<dbReference type="Proteomes" id="UP001225933">
    <property type="component" value="Unassembled WGS sequence"/>
</dbReference>
<feature type="coiled-coil region" evidence="1">
    <location>
        <begin position="37"/>
        <end position="67"/>
    </location>
</feature>
<name>A0AAJ1R7V1_9FLAO</name>
<dbReference type="AlphaFoldDB" id="A0AAJ1R7V1"/>